<reference evidence="1 2" key="1">
    <citation type="submission" date="2011-06" db="EMBL/GenBank/DDBJ databases">
        <title>The draft genome of Thiorhodococcus drewsii AZ1.</title>
        <authorList>
            <consortium name="US DOE Joint Genome Institute (JGI-PGF)"/>
            <person name="Lucas S."/>
            <person name="Han J."/>
            <person name="Lapidus A."/>
            <person name="Cheng J.-F."/>
            <person name="Goodwin L."/>
            <person name="Pitluck S."/>
            <person name="Peters L."/>
            <person name="Land M.L."/>
            <person name="Hauser L."/>
            <person name="Vogl K."/>
            <person name="Liu Z."/>
            <person name="Imhoff J."/>
            <person name="Thiel V."/>
            <person name="Frigaard N.-U."/>
            <person name="Bryant D.A."/>
            <person name="Woyke T.J."/>
        </authorList>
    </citation>
    <scope>NUCLEOTIDE SEQUENCE [LARGE SCALE GENOMIC DNA]</scope>
    <source>
        <strain evidence="1 2">AZ1</strain>
    </source>
</reference>
<dbReference type="Proteomes" id="UP000004200">
    <property type="component" value="Unassembled WGS sequence"/>
</dbReference>
<evidence type="ECO:0000313" key="1">
    <source>
        <dbReference type="EMBL" id="EGV28615.1"/>
    </source>
</evidence>
<dbReference type="EMBL" id="AFWT01000033">
    <property type="protein sequence ID" value="EGV28615.1"/>
    <property type="molecule type" value="Genomic_DNA"/>
</dbReference>
<protein>
    <submittedName>
        <fullName evidence="1">Uncharacterized protein</fullName>
    </submittedName>
</protein>
<evidence type="ECO:0000313" key="2">
    <source>
        <dbReference type="Proteomes" id="UP000004200"/>
    </source>
</evidence>
<sequence>MQPILFSIAQIDAFRDVAYRIRGRPNSRVTSRHFRVDPASATS</sequence>
<organism evidence="1 2">
    <name type="scientific">Thiorhodococcus drewsii AZ1</name>
    <dbReference type="NCBI Taxonomy" id="765913"/>
    <lineage>
        <taxon>Bacteria</taxon>
        <taxon>Pseudomonadati</taxon>
        <taxon>Pseudomonadota</taxon>
        <taxon>Gammaproteobacteria</taxon>
        <taxon>Chromatiales</taxon>
        <taxon>Chromatiaceae</taxon>
        <taxon>Thiorhodococcus</taxon>
    </lineage>
</organism>
<accession>G2E5P4</accession>
<proteinExistence type="predicted"/>
<gene>
    <name evidence="1" type="ORF">ThidrDRAFT_3607</name>
</gene>
<comment type="caution">
    <text evidence="1">The sequence shown here is derived from an EMBL/GenBank/DDBJ whole genome shotgun (WGS) entry which is preliminary data.</text>
</comment>
<name>G2E5P4_9GAMM</name>
<dbReference type="AlphaFoldDB" id="G2E5P4"/>
<keyword evidence="2" id="KW-1185">Reference proteome</keyword>